<protein>
    <submittedName>
        <fullName evidence="2">Uncharacterized protein</fullName>
    </submittedName>
</protein>
<feature type="compositionally biased region" description="Basic residues" evidence="1">
    <location>
        <begin position="68"/>
        <end position="82"/>
    </location>
</feature>
<comment type="caution">
    <text evidence="2">The sequence shown here is derived from an EMBL/GenBank/DDBJ whole genome shotgun (WGS) entry which is preliminary data.</text>
</comment>
<accession>A0ABP0L113</accession>
<evidence type="ECO:0000313" key="2">
    <source>
        <dbReference type="EMBL" id="CAK9032314.1"/>
    </source>
</evidence>
<evidence type="ECO:0000313" key="3">
    <source>
        <dbReference type="Proteomes" id="UP001642484"/>
    </source>
</evidence>
<gene>
    <name evidence="2" type="ORF">CCMP2556_LOCUS18632</name>
</gene>
<reference evidence="2 3" key="1">
    <citation type="submission" date="2024-02" db="EMBL/GenBank/DDBJ databases">
        <authorList>
            <person name="Chen Y."/>
            <person name="Shah S."/>
            <person name="Dougan E. K."/>
            <person name="Thang M."/>
            <person name="Chan C."/>
        </authorList>
    </citation>
    <scope>NUCLEOTIDE SEQUENCE [LARGE SCALE GENOMIC DNA]</scope>
</reference>
<dbReference type="Proteomes" id="UP001642484">
    <property type="component" value="Unassembled WGS sequence"/>
</dbReference>
<evidence type="ECO:0000256" key="1">
    <source>
        <dbReference type="SAM" id="MobiDB-lite"/>
    </source>
</evidence>
<dbReference type="EMBL" id="CAXAMN010010668">
    <property type="protein sequence ID" value="CAK9032314.1"/>
    <property type="molecule type" value="Genomic_DNA"/>
</dbReference>
<feature type="compositionally biased region" description="Basic and acidic residues" evidence="1">
    <location>
        <begin position="120"/>
        <end position="134"/>
    </location>
</feature>
<feature type="region of interest" description="Disordered" evidence="1">
    <location>
        <begin position="68"/>
        <end position="153"/>
    </location>
</feature>
<organism evidence="2 3">
    <name type="scientific">Durusdinium trenchii</name>
    <dbReference type="NCBI Taxonomy" id="1381693"/>
    <lineage>
        <taxon>Eukaryota</taxon>
        <taxon>Sar</taxon>
        <taxon>Alveolata</taxon>
        <taxon>Dinophyceae</taxon>
        <taxon>Suessiales</taxon>
        <taxon>Symbiodiniaceae</taxon>
        <taxon>Durusdinium</taxon>
    </lineage>
</organism>
<sequence length="153" mass="16711">MTAKVPASAFHKLRLRHWTRVDQPHTYQVTGDLCGWYTVSTVASPAATATTWSSSVQCTGVPDALLQRGRHPERLHRTRRASSVRAGSVPIGAFRSGGCDHTSADQNGKPRRSSKSRCLNKPDEPPVSEPREIIHGSPSPCLARGVPKVEHWA</sequence>
<keyword evidence="3" id="KW-1185">Reference proteome</keyword>
<proteinExistence type="predicted"/>
<name>A0ABP0L113_9DINO</name>